<dbReference type="GO" id="GO:0016651">
    <property type="term" value="F:oxidoreductase activity, acting on NAD(P)H"/>
    <property type="evidence" value="ECO:0007669"/>
    <property type="project" value="InterPro"/>
</dbReference>
<feature type="domain" description="4Fe-4S ferredoxin-type" evidence="12">
    <location>
        <begin position="66"/>
        <end position="96"/>
    </location>
</feature>
<evidence type="ECO:0000256" key="2">
    <source>
        <dbReference type="ARBA" id="ARBA00022485"/>
    </source>
</evidence>
<evidence type="ECO:0000256" key="7">
    <source>
        <dbReference type="ARBA" id="ARBA00023004"/>
    </source>
</evidence>
<evidence type="ECO:0000256" key="5">
    <source>
        <dbReference type="ARBA" id="ARBA00022737"/>
    </source>
</evidence>
<evidence type="ECO:0000256" key="8">
    <source>
        <dbReference type="ARBA" id="ARBA00023014"/>
    </source>
</evidence>
<protein>
    <submittedName>
        <fullName evidence="13">NADH-quinone oxidoreductase subunit I</fullName>
    </submittedName>
</protein>
<evidence type="ECO:0000259" key="12">
    <source>
        <dbReference type="PROSITE" id="PS51379"/>
    </source>
</evidence>
<dbReference type="AlphaFoldDB" id="A0A380RWQ3"/>
<evidence type="ECO:0000256" key="10">
    <source>
        <dbReference type="ARBA" id="ARBA00023075"/>
    </source>
</evidence>
<proteinExistence type="predicted"/>
<keyword evidence="11" id="KW-0472">Membrane</keyword>
<sequence>MNENISTLQYIKRYLKRCITGPWSLICGLSVTLKYFFNPKRIVTEQYPENRKTLKMHDRYRGRLEMIEDADGNNHCTACGMCERACPNASINVLATKNIAGKKVLGRYVYHFASCTQCGLCVEACPFGAIRMSPAFEVATTDPNDLEMILNKKEGQG</sequence>
<dbReference type="GO" id="GO:0048038">
    <property type="term" value="F:quinone binding"/>
    <property type="evidence" value="ECO:0007669"/>
    <property type="project" value="UniProtKB-KW"/>
</dbReference>
<organism evidence="13 14">
    <name type="scientific">Fibrobacter succinogenes</name>
    <name type="common">Bacteroides succinogenes</name>
    <dbReference type="NCBI Taxonomy" id="833"/>
    <lineage>
        <taxon>Bacteria</taxon>
        <taxon>Pseudomonadati</taxon>
        <taxon>Fibrobacterota</taxon>
        <taxon>Fibrobacteria</taxon>
        <taxon>Fibrobacterales</taxon>
        <taxon>Fibrobacteraceae</taxon>
        <taxon>Fibrobacter</taxon>
    </lineage>
</organism>
<dbReference type="InterPro" id="IPR017900">
    <property type="entry name" value="4Fe4S_Fe_S_CS"/>
</dbReference>
<keyword evidence="4" id="KW-0479">Metal-binding</keyword>
<evidence type="ECO:0000256" key="6">
    <source>
        <dbReference type="ARBA" id="ARBA00022967"/>
    </source>
</evidence>
<keyword evidence="5" id="KW-0677">Repeat</keyword>
<dbReference type="Gene3D" id="3.30.70.3270">
    <property type="match status" value="1"/>
</dbReference>
<dbReference type="RefSeq" id="WP_109572436.1">
    <property type="nucleotide sequence ID" value="NZ_UHJL01000001.1"/>
</dbReference>
<keyword evidence="9" id="KW-0520">NAD</keyword>
<keyword evidence="8" id="KW-0411">Iron-sulfur</keyword>
<evidence type="ECO:0000256" key="4">
    <source>
        <dbReference type="ARBA" id="ARBA00022723"/>
    </source>
</evidence>
<dbReference type="GO" id="GO:0051539">
    <property type="term" value="F:4 iron, 4 sulfur cluster binding"/>
    <property type="evidence" value="ECO:0007669"/>
    <property type="project" value="UniProtKB-KW"/>
</dbReference>
<dbReference type="GO" id="GO:0016020">
    <property type="term" value="C:membrane"/>
    <property type="evidence" value="ECO:0007669"/>
    <property type="project" value="InterPro"/>
</dbReference>
<evidence type="ECO:0000313" key="13">
    <source>
        <dbReference type="EMBL" id="SUQ19956.1"/>
    </source>
</evidence>
<feature type="domain" description="4Fe-4S ferredoxin-type" evidence="12">
    <location>
        <begin position="106"/>
        <end position="135"/>
    </location>
</feature>
<accession>A0A380RWQ3</accession>
<evidence type="ECO:0000256" key="11">
    <source>
        <dbReference type="ARBA" id="ARBA00023136"/>
    </source>
</evidence>
<dbReference type="InterPro" id="IPR010226">
    <property type="entry name" value="NADH_quinone_OxRdtase_chainI"/>
</dbReference>
<dbReference type="InterPro" id="IPR017896">
    <property type="entry name" value="4Fe4S_Fe-S-bd"/>
</dbReference>
<gene>
    <name evidence="13" type="ORF">SAMN05661053_1204</name>
</gene>
<dbReference type="PROSITE" id="PS51379">
    <property type="entry name" value="4FE4S_FER_2"/>
    <property type="match status" value="2"/>
</dbReference>
<dbReference type="EMBL" id="UHJL01000001">
    <property type="protein sequence ID" value="SUQ19956.1"/>
    <property type="molecule type" value="Genomic_DNA"/>
</dbReference>
<dbReference type="PANTHER" id="PTHR10849">
    <property type="entry name" value="NADH DEHYDROGENASE UBIQUINONE IRON-SULFUR PROTEIN 8, MITOCHONDRIAL"/>
    <property type="match status" value="1"/>
</dbReference>
<dbReference type="PROSITE" id="PS00198">
    <property type="entry name" value="4FE4S_FER_1"/>
    <property type="match status" value="1"/>
</dbReference>
<name>A0A380RWQ3_FIBSU</name>
<evidence type="ECO:0000256" key="3">
    <source>
        <dbReference type="ARBA" id="ARBA00022719"/>
    </source>
</evidence>
<dbReference type="Proteomes" id="UP000255423">
    <property type="component" value="Unassembled WGS sequence"/>
</dbReference>
<keyword evidence="7" id="KW-0408">Iron</keyword>
<dbReference type="Pfam" id="PF12838">
    <property type="entry name" value="Fer4_7"/>
    <property type="match status" value="1"/>
</dbReference>
<dbReference type="SUPFAM" id="SSF54862">
    <property type="entry name" value="4Fe-4S ferredoxins"/>
    <property type="match status" value="1"/>
</dbReference>
<dbReference type="PANTHER" id="PTHR10849:SF24">
    <property type="entry name" value="NADH-QUINONE OXIDOREDUCTASE SUBUNIT I 2"/>
    <property type="match status" value="1"/>
</dbReference>
<reference evidence="13 14" key="1">
    <citation type="submission" date="2017-08" db="EMBL/GenBank/DDBJ databases">
        <authorList>
            <person name="de Groot N.N."/>
        </authorList>
    </citation>
    <scope>NUCLEOTIDE SEQUENCE [LARGE SCALE GENOMIC DNA]</scope>
    <source>
        <strain evidence="13 14">HM2</strain>
    </source>
</reference>
<keyword evidence="3" id="KW-0874">Quinone</keyword>
<keyword evidence="1" id="KW-1003">Cell membrane</keyword>
<keyword evidence="10" id="KW-0830">Ubiquinone</keyword>
<keyword evidence="2" id="KW-0004">4Fe-4S</keyword>
<evidence type="ECO:0000256" key="9">
    <source>
        <dbReference type="ARBA" id="ARBA00023027"/>
    </source>
</evidence>
<dbReference type="GO" id="GO:0046872">
    <property type="term" value="F:metal ion binding"/>
    <property type="evidence" value="ECO:0007669"/>
    <property type="project" value="UniProtKB-KW"/>
</dbReference>
<evidence type="ECO:0000313" key="14">
    <source>
        <dbReference type="Proteomes" id="UP000255423"/>
    </source>
</evidence>
<evidence type="ECO:0000256" key="1">
    <source>
        <dbReference type="ARBA" id="ARBA00022475"/>
    </source>
</evidence>
<keyword evidence="6" id="KW-1278">Translocase</keyword>